<dbReference type="EMBL" id="PIDP01002355">
    <property type="protein sequence ID" value="PLM81262.1"/>
    <property type="molecule type" value="Genomic_DNA"/>
</dbReference>
<dbReference type="Proteomes" id="UP000234412">
    <property type="component" value="Unassembled WGS sequence"/>
</dbReference>
<reference evidence="1 2" key="2">
    <citation type="submission" date="2018-01" db="EMBL/GenBank/DDBJ databases">
        <title>Genomic study of Klebsiella pneumoniae.</title>
        <authorList>
            <person name="Yang Y."/>
            <person name="Bicalho R."/>
        </authorList>
    </citation>
    <scope>NUCLEOTIDE SEQUENCE [LARGE SCALE GENOMIC DNA]</scope>
    <source>
        <strain evidence="1 2">A8</strain>
    </source>
</reference>
<proteinExistence type="predicted"/>
<evidence type="ECO:0000313" key="2">
    <source>
        <dbReference type="Proteomes" id="UP000234412"/>
    </source>
</evidence>
<reference evidence="1 2" key="1">
    <citation type="submission" date="2017-11" db="EMBL/GenBank/DDBJ databases">
        <authorList>
            <person name="Han C.G."/>
        </authorList>
    </citation>
    <scope>NUCLEOTIDE SEQUENCE [LARGE SCALE GENOMIC DNA]</scope>
    <source>
        <strain evidence="1 2">A8</strain>
    </source>
</reference>
<evidence type="ECO:0000313" key="1">
    <source>
        <dbReference type="EMBL" id="PLM81262.1"/>
    </source>
</evidence>
<comment type="caution">
    <text evidence="1">The sequence shown here is derived from an EMBL/GenBank/DDBJ whole genome shotgun (WGS) entry which is preliminary data.</text>
</comment>
<sequence>YNDGSDISEIVSSIEKLTNNIHDPEIEIFYKRISGTGSVIKDEQYNEVIDNYINNNYESVIIQSEKILMEKPYFSVIYLPYIKSLVRKKQNTSLPGPIGEIIRLSCNLFSNIEFDDSLKKLSKIYYVLLHNDWVHIIGCILDNFDGSDGINNPKRYNYVDSLLLINNKLSFRDSTDFKWLDDEILVRGEGIK</sequence>
<name>A0A2N4YPJ8_KLEVA</name>
<protein>
    <submittedName>
        <fullName evidence="1">Uncharacterized protein</fullName>
    </submittedName>
</protein>
<gene>
    <name evidence="1" type="ORF">CWN47_35915</name>
</gene>
<accession>A0A2N4YPJ8</accession>
<feature type="non-terminal residue" evidence="1">
    <location>
        <position position="1"/>
    </location>
</feature>
<organism evidence="1 2">
    <name type="scientific">Klebsiella variicola</name>
    <dbReference type="NCBI Taxonomy" id="244366"/>
    <lineage>
        <taxon>Bacteria</taxon>
        <taxon>Pseudomonadati</taxon>
        <taxon>Pseudomonadota</taxon>
        <taxon>Gammaproteobacteria</taxon>
        <taxon>Enterobacterales</taxon>
        <taxon>Enterobacteriaceae</taxon>
        <taxon>Klebsiella/Raoultella group</taxon>
        <taxon>Klebsiella</taxon>
        <taxon>Klebsiella pneumoniae complex</taxon>
    </lineage>
</organism>
<dbReference type="AlphaFoldDB" id="A0A2N4YPJ8"/>